<dbReference type="PROSITE" id="PS51500">
    <property type="entry name" value="SIN"/>
    <property type="match status" value="1"/>
</dbReference>
<dbReference type="SUPFAM" id="SSF47406">
    <property type="entry name" value="SinR repressor dimerisation domain-like"/>
    <property type="match status" value="1"/>
</dbReference>
<dbReference type="InterPro" id="IPR010981">
    <property type="entry name" value="SinR/SinI_dimer_dom"/>
</dbReference>
<name>A0AB39HN91_9BACI</name>
<accession>A0AB39HN91</accession>
<dbReference type="InterPro" id="IPR036281">
    <property type="entry name" value="SinR/SinI_dimer_dom_sf"/>
</dbReference>
<organism evidence="2">
    <name type="scientific">Ornithinibacillus sp. 4-3</name>
    <dbReference type="NCBI Taxonomy" id="3231488"/>
    <lineage>
        <taxon>Bacteria</taxon>
        <taxon>Bacillati</taxon>
        <taxon>Bacillota</taxon>
        <taxon>Bacilli</taxon>
        <taxon>Bacillales</taxon>
        <taxon>Bacillaceae</taxon>
        <taxon>Ornithinibacillus</taxon>
    </lineage>
</organism>
<dbReference type="AlphaFoldDB" id="A0AB39HN91"/>
<evidence type="ECO:0000259" key="1">
    <source>
        <dbReference type="PROSITE" id="PS51500"/>
    </source>
</evidence>
<protein>
    <submittedName>
        <fullName evidence="2">Anti-repressor SinI family protein</fullName>
    </submittedName>
</protein>
<reference evidence="2" key="1">
    <citation type="submission" date="2024-07" db="EMBL/GenBank/DDBJ databases">
        <title>Halotolerant mesophilic bacterium Ornithinibacillus sp. 4-3, sp. nov., isolated from soil.</title>
        <authorList>
            <person name="Sidarenka A.V."/>
            <person name="Guliayeva D.E."/>
            <person name="Leanovich S.I."/>
            <person name="Hileuskaya K.S."/>
            <person name="Akhremchuk A.E."/>
            <person name="Sikolenko M.A."/>
            <person name="Valentovich L.N."/>
        </authorList>
    </citation>
    <scope>NUCLEOTIDE SEQUENCE</scope>
    <source>
        <strain evidence="2">4-3</strain>
    </source>
</reference>
<sequence>MKIKTKDKNKVSYDPEWVALIIEAKKLGLSAKEIRQFIKYQLMHQ</sequence>
<dbReference type="EMBL" id="CP162599">
    <property type="protein sequence ID" value="XDK32025.1"/>
    <property type="molecule type" value="Genomic_DNA"/>
</dbReference>
<feature type="domain" description="Sin" evidence="1">
    <location>
        <begin position="4"/>
        <end position="42"/>
    </location>
</feature>
<dbReference type="GO" id="GO:0046983">
    <property type="term" value="F:protein dimerization activity"/>
    <property type="evidence" value="ECO:0007669"/>
    <property type="project" value="InterPro"/>
</dbReference>
<dbReference type="Pfam" id="PF08671">
    <property type="entry name" value="SinI"/>
    <property type="match status" value="1"/>
</dbReference>
<proteinExistence type="predicted"/>
<gene>
    <name evidence="2" type="ORF">AB4Y30_13540</name>
</gene>
<evidence type="ECO:0000313" key="2">
    <source>
        <dbReference type="EMBL" id="XDK32025.1"/>
    </source>
</evidence>
<dbReference type="GO" id="GO:0006355">
    <property type="term" value="P:regulation of DNA-templated transcription"/>
    <property type="evidence" value="ECO:0007669"/>
    <property type="project" value="InterPro"/>
</dbReference>
<dbReference type="RefSeq" id="WP_368652748.1">
    <property type="nucleotide sequence ID" value="NZ_CP162599.1"/>
</dbReference>